<evidence type="ECO:0000256" key="8">
    <source>
        <dbReference type="ARBA" id="ARBA00022840"/>
    </source>
</evidence>
<keyword evidence="4 11" id="KW-0028">Amino-acid biosynthesis</keyword>
<evidence type="ECO:0000256" key="11">
    <source>
        <dbReference type="HAMAP-Rule" id="MF_00109"/>
    </source>
</evidence>
<keyword evidence="11" id="KW-0479">Metal-binding</keyword>
<dbReference type="InterPro" id="IPR027417">
    <property type="entry name" value="P-loop_NTPase"/>
</dbReference>
<evidence type="ECO:0000256" key="2">
    <source>
        <dbReference type="ARBA" id="ARBA00006997"/>
    </source>
</evidence>
<sequence>MKSICLIGFMGSGKTTLGKELAKKLDAVFLDTDEEIIKWREMDIPEIFQLEGEKRFREYETEVLKGLPQKNTVIATGGGIIEAKMNRDILKNDFFTVYLKTSFEEIKQRLASNKNRPLWNQEMEKKEQLYDSRQYIYEECADQIIQTDDYSAERIVQMIMKSIVQQ</sequence>
<comment type="function">
    <text evidence="11">Catalyzes the specific phosphorylation of the 3-hydroxyl group of shikimic acid using ATP as a cosubstrate.</text>
</comment>
<reference evidence="12 13" key="1">
    <citation type="journal article" date="2019" name="Int. J. Syst. Evol. Microbiol.">
        <title>The Global Catalogue of Microorganisms (GCM) 10K type strain sequencing project: providing services to taxonomists for standard genome sequencing and annotation.</title>
        <authorList>
            <consortium name="The Broad Institute Genomics Platform"/>
            <consortium name="The Broad Institute Genome Sequencing Center for Infectious Disease"/>
            <person name="Wu L."/>
            <person name="Ma J."/>
        </authorList>
    </citation>
    <scope>NUCLEOTIDE SEQUENCE [LARGE SCALE GENOMIC DNA]</scope>
    <source>
        <strain evidence="12 13">JCM 12389</strain>
    </source>
</reference>
<comment type="caution">
    <text evidence="12">The sequence shown here is derived from an EMBL/GenBank/DDBJ whole genome shotgun (WGS) entry which is preliminary data.</text>
</comment>
<comment type="similarity">
    <text evidence="2 11">Belongs to the shikimate kinase family.</text>
</comment>
<dbReference type="Gene3D" id="3.40.50.300">
    <property type="entry name" value="P-loop containing nucleotide triphosphate hydrolases"/>
    <property type="match status" value="1"/>
</dbReference>
<dbReference type="EC" id="2.7.1.71" evidence="3 11"/>
<comment type="catalytic activity">
    <reaction evidence="10 11">
        <text>shikimate + ATP = 3-phosphoshikimate + ADP + H(+)</text>
        <dbReference type="Rhea" id="RHEA:13121"/>
        <dbReference type="ChEBI" id="CHEBI:15378"/>
        <dbReference type="ChEBI" id="CHEBI:30616"/>
        <dbReference type="ChEBI" id="CHEBI:36208"/>
        <dbReference type="ChEBI" id="CHEBI:145989"/>
        <dbReference type="ChEBI" id="CHEBI:456216"/>
        <dbReference type="EC" id="2.7.1.71"/>
    </reaction>
</comment>
<comment type="cofactor">
    <cofactor evidence="11">
        <name>Mg(2+)</name>
        <dbReference type="ChEBI" id="CHEBI:18420"/>
    </cofactor>
    <text evidence="11">Binds 1 Mg(2+) ion per subunit.</text>
</comment>
<keyword evidence="13" id="KW-1185">Reference proteome</keyword>
<protein>
    <recommendedName>
        <fullName evidence="3 11">Shikimate kinase</fullName>
        <shortName evidence="11">SK</shortName>
        <ecNumber evidence="3 11">2.7.1.71</ecNumber>
    </recommendedName>
</protein>
<evidence type="ECO:0000256" key="9">
    <source>
        <dbReference type="ARBA" id="ARBA00023141"/>
    </source>
</evidence>
<dbReference type="HAMAP" id="MF_00109">
    <property type="entry name" value="Shikimate_kinase"/>
    <property type="match status" value="1"/>
</dbReference>
<evidence type="ECO:0000256" key="1">
    <source>
        <dbReference type="ARBA" id="ARBA00004842"/>
    </source>
</evidence>
<feature type="binding site" evidence="11">
    <location>
        <position position="116"/>
    </location>
    <ligand>
        <name>ATP</name>
        <dbReference type="ChEBI" id="CHEBI:30616"/>
    </ligand>
</feature>
<dbReference type="GO" id="GO:0016301">
    <property type="term" value="F:kinase activity"/>
    <property type="evidence" value="ECO:0007669"/>
    <property type="project" value="UniProtKB-KW"/>
</dbReference>
<accession>A0ABN1ARL2</accession>
<evidence type="ECO:0000256" key="4">
    <source>
        <dbReference type="ARBA" id="ARBA00022605"/>
    </source>
</evidence>
<comment type="caution">
    <text evidence="11">Lacks conserved residue(s) required for the propagation of feature annotation.</text>
</comment>
<dbReference type="InterPro" id="IPR000623">
    <property type="entry name" value="Shikimate_kinase/TSH1"/>
</dbReference>
<dbReference type="PROSITE" id="PS01128">
    <property type="entry name" value="SHIKIMATE_KINASE"/>
    <property type="match status" value="1"/>
</dbReference>
<evidence type="ECO:0000256" key="7">
    <source>
        <dbReference type="ARBA" id="ARBA00022777"/>
    </source>
</evidence>
<dbReference type="CDD" id="cd00464">
    <property type="entry name" value="SK"/>
    <property type="match status" value="1"/>
</dbReference>
<dbReference type="PANTHER" id="PTHR21087:SF16">
    <property type="entry name" value="SHIKIMATE KINASE 1, CHLOROPLASTIC"/>
    <property type="match status" value="1"/>
</dbReference>
<comment type="subcellular location">
    <subcellularLocation>
        <location evidence="11">Cytoplasm</location>
    </subcellularLocation>
</comment>
<evidence type="ECO:0000313" key="13">
    <source>
        <dbReference type="Proteomes" id="UP001500880"/>
    </source>
</evidence>
<proteinExistence type="inferred from homology"/>
<keyword evidence="7 11" id="KW-0418">Kinase</keyword>
<feature type="binding site" evidence="11">
    <location>
        <position position="78"/>
    </location>
    <ligand>
        <name>substrate</name>
    </ligand>
</feature>
<evidence type="ECO:0000256" key="3">
    <source>
        <dbReference type="ARBA" id="ARBA00012154"/>
    </source>
</evidence>
<keyword evidence="6 11" id="KW-0547">Nucleotide-binding</keyword>
<dbReference type="PRINTS" id="PR01100">
    <property type="entry name" value="SHIKIMTKNASE"/>
</dbReference>
<evidence type="ECO:0000256" key="10">
    <source>
        <dbReference type="ARBA" id="ARBA00048567"/>
    </source>
</evidence>
<dbReference type="EMBL" id="BAAADO010000001">
    <property type="protein sequence ID" value="GAA0482269.1"/>
    <property type="molecule type" value="Genomic_DNA"/>
</dbReference>
<feature type="binding site" evidence="11">
    <location>
        <begin position="11"/>
        <end position="16"/>
    </location>
    <ligand>
        <name>ATP</name>
        <dbReference type="ChEBI" id="CHEBI:30616"/>
    </ligand>
</feature>
<evidence type="ECO:0000313" key="12">
    <source>
        <dbReference type="EMBL" id="GAA0482269.1"/>
    </source>
</evidence>
<keyword evidence="11" id="KW-0460">Magnesium</keyword>
<dbReference type="InterPro" id="IPR023000">
    <property type="entry name" value="Shikimate_kinase_CS"/>
</dbReference>
<gene>
    <name evidence="11" type="primary">aroK</name>
    <name evidence="12" type="ORF">GCM10008986_03920</name>
</gene>
<keyword evidence="8 11" id="KW-0067">ATP-binding</keyword>
<comment type="pathway">
    <text evidence="1 11">Metabolic intermediate biosynthesis; chorismate biosynthesis; chorismate from D-erythrose 4-phosphate and phosphoenolpyruvate: step 5/7.</text>
</comment>
<keyword evidence="11" id="KW-0963">Cytoplasm</keyword>
<organism evidence="12 13">
    <name type="scientific">Salinibacillus aidingensis</name>
    <dbReference type="NCBI Taxonomy" id="237684"/>
    <lineage>
        <taxon>Bacteria</taxon>
        <taxon>Bacillati</taxon>
        <taxon>Bacillota</taxon>
        <taxon>Bacilli</taxon>
        <taxon>Bacillales</taxon>
        <taxon>Bacillaceae</taxon>
        <taxon>Salinibacillus</taxon>
    </lineage>
</organism>
<feature type="binding site" evidence="11">
    <location>
        <position position="133"/>
    </location>
    <ligand>
        <name>substrate</name>
    </ligand>
</feature>
<dbReference type="InterPro" id="IPR031322">
    <property type="entry name" value="Shikimate/glucono_kinase"/>
</dbReference>
<dbReference type="Proteomes" id="UP001500880">
    <property type="component" value="Unassembled WGS sequence"/>
</dbReference>
<keyword evidence="9 11" id="KW-0057">Aromatic amino acid biosynthesis</keyword>
<name>A0ABN1ARL2_9BACI</name>
<dbReference type="SUPFAM" id="SSF52540">
    <property type="entry name" value="P-loop containing nucleoside triphosphate hydrolases"/>
    <property type="match status" value="1"/>
</dbReference>
<feature type="binding site" evidence="11">
    <location>
        <position position="15"/>
    </location>
    <ligand>
        <name>Mg(2+)</name>
        <dbReference type="ChEBI" id="CHEBI:18420"/>
    </ligand>
</feature>
<dbReference type="PANTHER" id="PTHR21087">
    <property type="entry name" value="SHIKIMATE KINASE"/>
    <property type="match status" value="1"/>
</dbReference>
<evidence type="ECO:0000256" key="5">
    <source>
        <dbReference type="ARBA" id="ARBA00022679"/>
    </source>
</evidence>
<dbReference type="Pfam" id="PF01202">
    <property type="entry name" value="SKI"/>
    <property type="match status" value="1"/>
</dbReference>
<keyword evidence="5 11" id="KW-0808">Transferase</keyword>
<evidence type="ECO:0000256" key="6">
    <source>
        <dbReference type="ARBA" id="ARBA00022741"/>
    </source>
</evidence>
<comment type="subunit">
    <text evidence="11">Monomer.</text>
</comment>
<dbReference type="RefSeq" id="WP_343836949.1">
    <property type="nucleotide sequence ID" value="NZ_BAAADO010000001.1"/>
</dbReference>
<feature type="binding site" evidence="11">
    <location>
        <position position="57"/>
    </location>
    <ligand>
        <name>substrate</name>
    </ligand>
</feature>
<feature type="binding site" evidence="11">
    <location>
        <position position="33"/>
    </location>
    <ligand>
        <name>substrate</name>
    </ligand>
</feature>